<evidence type="ECO:0000256" key="3">
    <source>
        <dbReference type="SAM" id="SignalP"/>
    </source>
</evidence>
<protein>
    <submittedName>
        <fullName evidence="5">Peptidase</fullName>
    </submittedName>
</protein>
<dbReference type="Pfam" id="PF09375">
    <property type="entry name" value="Peptidase_M75"/>
    <property type="match status" value="1"/>
</dbReference>
<accession>A0A4S4NBD2</accession>
<evidence type="ECO:0000313" key="6">
    <source>
        <dbReference type="Proteomes" id="UP000306602"/>
    </source>
</evidence>
<dbReference type="RefSeq" id="WP_136462293.1">
    <property type="nucleotide sequence ID" value="NZ_SRKY01000002.1"/>
</dbReference>
<dbReference type="AlphaFoldDB" id="A0A4S4NBD2"/>
<sequence>MKSLILVTSAAALSLGSAAMADGQVTKAAVLDTYADIAEATYADSLTTAKRLQAAVDALIANPSAEALEQAKAAWIAARVPYQQSEVYRFGNAIVDDWEGKVNAWPLDEGLIDYVDASYGGPSDENEAAVLNVIATPSFTLSGETVDASKITPALLEETLQEADGVEANVATGYHAIEFLLWGQDLNGHAAGAGARPWTDYATGDDCTGGHCDRRSEYLKAASDLLVSDLEWMAAQWADGGAARAEVMADEDAGISAMLTGMGSLSYGEQAGERMRLGLMLNDPEEEHDCFSDNTHNSHYYDGMGVQNVYLGEYVRVDGSLVTGPSLSDLVAEHDATLDAEMTVKLSQTMMALGRIKTAAEAGFAYDMMLERGNAAGEALVMGGVNGLIDQTKTIERVVAALGVSAIDFEGSDSLDNPDAVFQ</sequence>
<evidence type="ECO:0000256" key="2">
    <source>
        <dbReference type="ARBA" id="ARBA00022729"/>
    </source>
</evidence>
<comment type="caution">
    <text evidence="5">The sequence shown here is derived from an EMBL/GenBank/DDBJ whole genome shotgun (WGS) entry which is preliminary data.</text>
</comment>
<keyword evidence="6" id="KW-1185">Reference proteome</keyword>
<dbReference type="EMBL" id="SRKY01000002">
    <property type="protein sequence ID" value="THH36692.1"/>
    <property type="molecule type" value="Genomic_DNA"/>
</dbReference>
<dbReference type="Gene3D" id="1.20.1420.20">
    <property type="entry name" value="M75 peptidase, HXXE motif"/>
    <property type="match status" value="1"/>
</dbReference>
<name>A0A4S4NBD2_9RHOB</name>
<keyword evidence="2 3" id="KW-0732">Signal</keyword>
<dbReference type="GO" id="GO:0030313">
    <property type="term" value="C:cell envelope"/>
    <property type="evidence" value="ECO:0007669"/>
    <property type="project" value="UniProtKB-SubCell"/>
</dbReference>
<gene>
    <name evidence="5" type="ORF">E4Z66_07005</name>
</gene>
<dbReference type="InterPro" id="IPR038352">
    <property type="entry name" value="Imelysin_sf"/>
</dbReference>
<evidence type="ECO:0000259" key="4">
    <source>
        <dbReference type="Pfam" id="PF09375"/>
    </source>
</evidence>
<reference evidence="5 6" key="1">
    <citation type="submission" date="2019-04" db="EMBL/GenBank/DDBJ databases">
        <title>Shimia ponticola sp. nov., isolated from seawater.</title>
        <authorList>
            <person name="Kim Y.-O."/>
            <person name="Yoon J.-H."/>
        </authorList>
    </citation>
    <scope>NUCLEOTIDE SEQUENCE [LARGE SCALE GENOMIC DNA]</scope>
    <source>
        <strain evidence="5 6">MYP11</strain>
    </source>
</reference>
<feature type="chain" id="PRO_5020869420" evidence="3">
    <location>
        <begin position="22"/>
        <end position="423"/>
    </location>
</feature>
<comment type="subcellular location">
    <subcellularLocation>
        <location evidence="1">Cell envelope</location>
    </subcellularLocation>
</comment>
<dbReference type="CDD" id="cd14657">
    <property type="entry name" value="Imelysin_IrpA-like"/>
    <property type="match status" value="1"/>
</dbReference>
<dbReference type="OrthoDB" id="9764688at2"/>
<proteinExistence type="predicted"/>
<feature type="signal peptide" evidence="3">
    <location>
        <begin position="1"/>
        <end position="21"/>
    </location>
</feature>
<evidence type="ECO:0000256" key="1">
    <source>
        <dbReference type="ARBA" id="ARBA00004196"/>
    </source>
</evidence>
<dbReference type="InterPro" id="IPR018976">
    <property type="entry name" value="Imelysin-like"/>
</dbReference>
<feature type="domain" description="Imelysin-like" evidence="4">
    <location>
        <begin position="39"/>
        <end position="394"/>
    </location>
</feature>
<evidence type="ECO:0000313" key="5">
    <source>
        <dbReference type="EMBL" id="THH36692.1"/>
    </source>
</evidence>
<organism evidence="5 6">
    <name type="scientific">Aliishimia ponticola</name>
    <dbReference type="NCBI Taxonomy" id="2499833"/>
    <lineage>
        <taxon>Bacteria</taxon>
        <taxon>Pseudomonadati</taxon>
        <taxon>Pseudomonadota</taxon>
        <taxon>Alphaproteobacteria</taxon>
        <taxon>Rhodobacterales</taxon>
        <taxon>Paracoccaceae</taxon>
        <taxon>Aliishimia</taxon>
    </lineage>
</organism>
<dbReference type="Proteomes" id="UP000306602">
    <property type="component" value="Unassembled WGS sequence"/>
</dbReference>